<protein>
    <submittedName>
        <fullName evidence="3">CPBP family intramembrane metalloprotease</fullName>
    </submittedName>
</protein>
<keyword evidence="1" id="KW-0812">Transmembrane</keyword>
<keyword evidence="3" id="KW-0645">Protease</keyword>
<dbReference type="GO" id="GO:0004175">
    <property type="term" value="F:endopeptidase activity"/>
    <property type="evidence" value="ECO:0007669"/>
    <property type="project" value="UniProtKB-ARBA"/>
</dbReference>
<sequence length="335" mass="36559">MASKNVKIQTGQHYDHRSILRGHTLVAYFVLAYLISWLLWLPFVVSKGGGTGLLPFTMAASGLDTLGIIILGSFGPAIAAWIVSVIVEGKVGVRLLLRRMIRVRAGIQWYILALFLPLLACVLYYLPFGPQEWPGHLFSTKGAFGLALYVVYVLSGMLAGSPLGEEPGWRGFALYRLQKRMGPLPGSLLLALLWACWHLPLLVFTVWGSAYQQVGLLPGLAIYILTVASYTIVMTWLFNNTRGSIFLAILFHSAVDTAPSFLLSWFPELGKMLQGIENSGLAVLMMLAGAGVWLVIAGIILLATRGKLSYKPELENDVRPVIAEPAAESETAVSN</sequence>
<dbReference type="PANTHER" id="PTHR35797">
    <property type="entry name" value="PROTEASE-RELATED"/>
    <property type="match status" value="1"/>
</dbReference>
<feature type="transmembrane region" description="Helical" evidence="1">
    <location>
        <begin position="245"/>
        <end position="266"/>
    </location>
</feature>
<feature type="transmembrane region" description="Helical" evidence="1">
    <location>
        <begin position="146"/>
        <end position="163"/>
    </location>
</feature>
<feature type="transmembrane region" description="Helical" evidence="1">
    <location>
        <begin position="281"/>
        <end position="303"/>
    </location>
</feature>
<dbReference type="Proteomes" id="UP000290365">
    <property type="component" value="Chromosome"/>
</dbReference>
<proteinExistence type="predicted"/>
<accession>A0A4V0YY41</accession>
<keyword evidence="3" id="KW-0482">Metalloprotease</keyword>
<keyword evidence="1" id="KW-0472">Membrane</keyword>
<gene>
    <name evidence="3" type="ORF">EPA93_02395</name>
</gene>
<dbReference type="RefSeq" id="WP_129885500.1">
    <property type="nucleotide sequence ID" value="NZ_CP035758.1"/>
</dbReference>
<dbReference type="AlphaFoldDB" id="A0A4V0YY41"/>
<feature type="transmembrane region" description="Helical" evidence="1">
    <location>
        <begin position="25"/>
        <end position="45"/>
    </location>
</feature>
<organism evidence="3 4">
    <name type="scientific">Ktedonosporobacter rubrisoli</name>
    <dbReference type="NCBI Taxonomy" id="2509675"/>
    <lineage>
        <taxon>Bacteria</taxon>
        <taxon>Bacillati</taxon>
        <taxon>Chloroflexota</taxon>
        <taxon>Ktedonobacteria</taxon>
        <taxon>Ktedonobacterales</taxon>
        <taxon>Ktedonosporobacteraceae</taxon>
        <taxon>Ktedonosporobacter</taxon>
    </lineage>
</organism>
<feature type="transmembrane region" description="Helical" evidence="1">
    <location>
        <begin position="184"/>
        <end position="208"/>
    </location>
</feature>
<evidence type="ECO:0000259" key="2">
    <source>
        <dbReference type="Pfam" id="PF02517"/>
    </source>
</evidence>
<keyword evidence="3" id="KW-0378">Hydrolase</keyword>
<name>A0A4V0YY41_KTERU</name>
<evidence type="ECO:0000256" key="1">
    <source>
        <dbReference type="SAM" id="Phobius"/>
    </source>
</evidence>
<dbReference type="PANTHER" id="PTHR35797:SF1">
    <property type="entry name" value="PROTEASE"/>
    <property type="match status" value="1"/>
</dbReference>
<dbReference type="GO" id="GO:0008237">
    <property type="term" value="F:metallopeptidase activity"/>
    <property type="evidence" value="ECO:0007669"/>
    <property type="project" value="UniProtKB-KW"/>
</dbReference>
<dbReference type="InterPro" id="IPR042150">
    <property type="entry name" value="MmRce1-like"/>
</dbReference>
<dbReference type="OrthoDB" id="9777755at2"/>
<dbReference type="Pfam" id="PF02517">
    <property type="entry name" value="Rce1-like"/>
    <property type="match status" value="1"/>
</dbReference>
<feature type="domain" description="CAAX prenyl protease 2/Lysostaphin resistance protein A-like" evidence="2">
    <location>
        <begin position="158"/>
        <end position="257"/>
    </location>
</feature>
<dbReference type="KEGG" id="kbs:EPA93_02395"/>
<keyword evidence="4" id="KW-1185">Reference proteome</keyword>
<dbReference type="EMBL" id="CP035758">
    <property type="protein sequence ID" value="QBD74901.1"/>
    <property type="molecule type" value="Genomic_DNA"/>
</dbReference>
<dbReference type="GO" id="GO:0080120">
    <property type="term" value="P:CAAX-box protein maturation"/>
    <property type="evidence" value="ECO:0007669"/>
    <property type="project" value="UniProtKB-ARBA"/>
</dbReference>
<keyword evidence="1" id="KW-1133">Transmembrane helix</keyword>
<dbReference type="GO" id="GO:0006508">
    <property type="term" value="P:proteolysis"/>
    <property type="evidence" value="ECO:0007669"/>
    <property type="project" value="UniProtKB-KW"/>
</dbReference>
<evidence type="ECO:0000313" key="3">
    <source>
        <dbReference type="EMBL" id="QBD74901.1"/>
    </source>
</evidence>
<feature type="transmembrane region" description="Helical" evidence="1">
    <location>
        <begin position="65"/>
        <end position="87"/>
    </location>
</feature>
<reference evidence="3 4" key="1">
    <citation type="submission" date="2019-01" db="EMBL/GenBank/DDBJ databases">
        <title>Ktedonosporobacter rubrisoli SCAWS-G2.</title>
        <authorList>
            <person name="Huang Y."/>
            <person name="Yan B."/>
        </authorList>
    </citation>
    <scope>NUCLEOTIDE SEQUENCE [LARGE SCALE GENOMIC DNA]</scope>
    <source>
        <strain evidence="3 4">SCAWS-G2</strain>
    </source>
</reference>
<dbReference type="InterPro" id="IPR003675">
    <property type="entry name" value="Rce1/LyrA-like_dom"/>
</dbReference>
<feature type="transmembrane region" description="Helical" evidence="1">
    <location>
        <begin position="220"/>
        <end position="238"/>
    </location>
</feature>
<feature type="transmembrane region" description="Helical" evidence="1">
    <location>
        <begin position="107"/>
        <end position="126"/>
    </location>
</feature>
<evidence type="ECO:0000313" key="4">
    <source>
        <dbReference type="Proteomes" id="UP000290365"/>
    </source>
</evidence>